<dbReference type="PANTHER" id="PTHR46930">
    <property type="entry name" value="CDK5 REGULATORY SUBUNIT-ASSOCIATED PROTEIN 2"/>
    <property type="match status" value="1"/>
</dbReference>
<proteinExistence type="predicted"/>
<dbReference type="GO" id="GO:0035371">
    <property type="term" value="C:microtubule plus-end"/>
    <property type="evidence" value="ECO:0007669"/>
    <property type="project" value="TreeGrafter"/>
</dbReference>
<dbReference type="GO" id="GO:0008017">
    <property type="term" value="F:microtubule binding"/>
    <property type="evidence" value="ECO:0007669"/>
    <property type="project" value="TreeGrafter"/>
</dbReference>
<dbReference type="GO" id="GO:0043015">
    <property type="term" value="F:gamma-tubulin binding"/>
    <property type="evidence" value="ECO:0007669"/>
    <property type="project" value="TreeGrafter"/>
</dbReference>
<dbReference type="Proteomes" id="UP000710432">
    <property type="component" value="Unassembled WGS sequence"/>
</dbReference>
<dbReference type="GO" id="GO:0007099">
    <property type="term" value="P:centriole replication"/>
    <property type="evidence" value="ECO:0007669"/>
    <property type="project" value="TreeGrafter"/>
</dbReference>
<protein>
    <submittedName>
        <fullName evidence="1">CDK5 regulatory subunit-associated protein 2</fullName>
    </submittedName>
</protein>
<dbReference type="EMBL" id="JAATJU010022299">
    <property type="protein sequence ID" value="KAH0511093.1"/>
    <property type="molecule type" value="Genomic_DNA"/>
</dbReference>
<evidence type="ECO:0000313" key="1">
    <source>
        <dbReference type="EMBL" id="KAH0511093.1"/>
    </source>
</evidence>
<gene>
    <name evidence="1" type="ORF">LTLLF_151985</name>
</gene>
<sequence>MKNFENQITGLKENNRKLRIYFPRKGCSRSVCPLSASTGRTLNSRWKGKSEAGRDQLLISASEAVESLAEGAAGGRPPDGKIHLLEDVKAAQAELEKAFAETETEKAFRLSLESKFSAMKKMQAGDLELALALEDKDRLRS</sequence>
<dbReference type="AlphaFoldDB" id="A0A8J6GI15"/>
<dbReference type="GO" id="GO:0000242">
    <property type="term" value="C:pericentriolar material"/>
    <property type="evidence" value="ECO:0007669"/>
    <property type="project" value="TreeGrafter"/>
</dbReference>
<dbReference type="GO" id="GO:0000132">
    <property type="term" value="P:establishment of mitotic spindle orientation"/>
    <property type="evidence" value="ECO:0007669"/>
    <property type="project" value="TreeGrafter"/>
</dbReference>
<dbReference type="GO" id="GO:0001578">
    <property type="term" value="P:microtubule bundle formation"/>
    <property type="evidence" value="ECO:0007669"/>
    <property type="project" value="TreeGrafter"/>
</dbReference>
<organism evidence="1 2">
    <name type="scientific">Microtus ochrogaster</name>
    <name type="common">Prairie vole</name>
    <dbReference type="NCBI Taxonomy" id="79684"/>
    <lineage>
        <taxon>Eukaryota</taxon>
        <taxon>Metazoa</taxon>
        <taxon>Chordata</taxon>
        <taxon>Craniata</taxon>
        <taxon>Vertebrata</taxon>
        <taxon>Euteleostomi</taxon>
        <taxon>Mammalia</taxon>
        <taxon>Eutheria</taxon>
        <taxon>Euarchontoglires</taxon>
        <taxon>Glires</taxon>
        <taxon>Rodentia</taxon>
        <taxon>Myomorpha</taxon>
        <taxon>Muroidea</taxon>
        <taxon>Cricetidae</taxon>
        <taxon>Arvicolinae</taxon>
        <taxon>Microtus</taxon>
    </lineage>
</organism>
<dbReference type="InterPro" id="IPR042791">
    <property type="entry name" value="CDK5RAP2"/>
</dbReference>
<evidence type="ECO:0000313" key="2">
    <source>
        <dbReference type="Proteomes" id="UP000710432"/>
    </source>
</evidence>
<dbReference type="GO" id="GO:0097431">
    <property type="term" value="C:mitotic spindle pole"/>
    <property type="evidence" value="ECO:0007669"/>
    <property type="project" value="TreeGrafter"/>
</dbReference>
<reference evidence="1" key="1">
    <citation type="submission" date="2020-03" db="EMBL/GenBank/DDBJ databases">
        <title>Studies in the Genomics of Life Span.</title>
        <authorList>
            <person name="Glass D."/>
        </authorList>
    </citation>
    <scope>NUCLEOTIDE SEQUENCE</scope>
    <source>
        <strain evidence="1">LTLLF</strain>
        <tissue evidence="1">Muscle</tissue>
    </source>
</reference>
<dbReference type="GO" id="GO:0090266">
    <property type="term" value="P:regulation of mitotic cell cycle spindle assembly checkpoint"/>
    <property type="evidence" value="ECO:0007669"/>
    <property type="project" value="TreeGrafter"/>
</dbReference>
<dbReference type="GO" id="GO:0046600">
    <property type="term" value="P:negative regulation of centriole replication"/>
    <property type="evidence" value="ECO:0007669"/>
    <property type="project" value="TreeGrafter"/>
</dbReference>
<dbReference type="GO" id="GO:0007059">
    <property type="term" value="P:chromosome segregation"/>
    <property type="evidence" value="ECO:0007669"/>
    <property type="project" value="TreeGrafter"/>
</dbReference>
<comment type="caution">
    <text evidence="1">The sequence shown here is derived from an EMBL/GenBank/DDBJ whole genome shotgun (WGS) entry which is preliminary data.</text>
</comment>
<accession>A0A8J6GI15</accession>
<dbReference type="PANTHER" id="PTHR46930:SF1">
    <property type="entry name" value="CDK5 REGULATORY SUBUNIT-ASSOCIATED PROTEIN 2"/>
    <property type="match status" value="1"/>
</dbReference>
<name>A0A8J6GI15_MICOH</name>